<dbReference type="AlphaFoldDB" id="A0ABD1MCN7"/>
<organism evidence="1 2">
    <name type="scientific">Flemingia macrophylla</name>
    <dbReference type="NCBI Taxonomy" id="520843"/>
    <lineage>
        <taxon>Eukaryota</taxon>
        <taxon>Viridiplantae</taxon>
        <taxon>Streptophyta</taxon>
        <taxon>Embryophyta</taxon>
        <taxon>Tracheophyta</taxon>
        <taxon>Spermatophyta</taxon>
        <taxon>Magnoliopsida</taxon>
        <taxon>eudicotyledons</taxon>
        <taxon>Gunneridae</taxon>
        <taxon>Pentapetalae</taxon>
        <taxon>rosids</taxon>
        <taxon>fabids</taxon>
        <taxon>Fabales</taxon>
        <taxon>Fabaceae</taxon>
        <taxon>Papilionoideae</taxon>
        <taxon>50 kb inversion clade</taxon>
        <taxon>NPAAA clade</taxon>
        <taxon>indigoferoid/millettioid clade</taxon>
        <taxon>Phaseoleae</taxon>
        <taxon>Flemingia</taxon>
    </lineage>
</organism>
<proteinExistence type="predicted"/>
<dbReference type="Proteomes" id="UP001603857">
    <property type="component" value="Unassembled WGS sequence"/>
</dbReference>
<dbReference type="EMBL" id="JBGMDY010000005">
    <property type="protein sequence ID" value="KAL2333555.1"/>
    <property type="molecule type" value="Genomic_DNA"/>
</dbReference>
<evidence type="ECO:0000313" key="1">
    <source>
        <dbReference type="EMBL" id="KAL2333555.1"/>
    </source>
</evidence>
<keyword evidence="2" id="KW-1185">Reference proteome</keyword>
<sequence>MEGKAEEKEHDGKLVCALKTNEWVQHSWVGRLCNIQKFDKLHEIQRFHSNESVQLRYLGEDVVLISGLADVNEVDEHNNFWANFHSVQKSDRSFSVLREAVGLVRVYPNTAVPKRVKFARPY</sequence>
<evidence type="ECO:0000313" key="2">
    <source>
        <dbReference type="Proteomes" id="UP001603857"/>
    </source>
</evidence>
<protein>
    <submittedName>
        <fullName evidence="1">Uncharacterized protein</fullName>
    </submittedName>
</protein>
<accession>A0ABD1MCN7</accession>
<name>A0ABD1MCN7_9FABA</name>
<reference evidence="1 2" key="1">
    <citation type="submission" date="2024-08" db="EMBL/GenBank/DDBJ databases">
        <title>Insights into the chromosomal genome structure of Flemingia macrophylla.</title>
        <authorList>
            <person name="Ding Y."/>
            <person name="Zhao Y."/>
            <person name="Bi W."/>
            <person name="Wu M."/>
            <person name="Zhao G."/>
            <person name="Gong Y."/>
            <person name="Li W."/>
            <person name="Zhang P."/>
        </authorList>
    </citation>
    <scope>NUCLEOTIDE SEQUENCE [LARGE SCALE GENOMIC DNA]</scope>
    <source>
        <strain evidence="1">DYQJB</strain>
        <tissue evidence="1">Leaf</tissue>
    </source>
</reference>
<gene>
    <name evidence="1" type="ORF">Fmac_014768</name>
</gene>
<comment type="caution">
    <text evidence="1">The sequence shown here is derived from an EMBL/GenBank/DDBJ whole genome shotgun (WGS) entry which is preliminary data.</text>
</comment>